<dbReference type="GO" id="GO:0005886">
    <property type="term" value="C:plasma membrane"/>
    <property type="evidence" value="ECO:0007669"/>
    <property type="project" value="UniProtKB-SubCell"/>
</dbReference>
<keyword evidence="5 9" id="KW-0812">Transmembrane</keyword>
<feature type="transmembrane region" description="Helical" evidence="9">
    <location>
        <begin position="67"/>
        <end position="89"/>
    </location>
</feature>
<keyword evidence="11" id="KW-1185">Reference proteome</keyword>
<evidence type="ECO:0000256" key="8">
    <source>
        <dbReference type="SAM" id="MobiDB-lite"/>
    </source>
</evidence>
<dbReference type="GO" id="GO:0042907">
    <property type="term" value="F:xanthine transmembrane transporter activity"/>
    <property type="evidence" value="ECO:0007669"/>
    <property type="project" value="TreeGrafter"/>
</dbReference>
<evidence type="ECO:0000256" key="3">
    <source>
        <dbReference type="ARBA" id="ARBA00022448"/>
    </source>
</evidence>
<dbReference type="AlphaFoldDB" id="A0A386Z9F5"/>
<feature type="transmembrane region" description="Helical" evidence="9">
    <location>
        <begin position="256"/>
        <end position="277"/>
    </location>
</feature>
<proteinExistence type="inferred from homology"/>
<gene>
    <name evidence="10" type="ORF">D7D52_10285</name>
</gene>
<feature type="transmembrane region" description="Helical" evidence="9">
    <location>
        <begin position="43"/>
        <end position="61"/>
    </location>
</feature>
<feature type="transmembrane region" description="Helical" evidence="9">
    <location>
        <begin position="402"/>
        <end position="421"/>
    </location>
</feature>
<dbReference type="InterPro" id="IPR006043">
    <property type="entry name" value="NCS2"/>
</dbReference>
<comment type="similarity">
    <text evidence="2">Belongs to the nucleobase:cation symporter-2 (NCS2) (TC 2.A.40) family.</text>
</comment>
<dbReference type="PANTHER" id="PTHR42810:SF4">
    <property type="entry name" value="URIC ACID TRANSPORTER UACT"/>
    <property type="match status" value="1"/>
</dbReference>
<feature type="compositionally biased region" description="Pro residues" evidence="8">
    <location>
        <begin position="19"/>
        <end position="30"/>
    </location>
</feature>
<evidence type="ECO:0000256" key="6">
    <source>
        <dbReference type="ARBA" id="ARBA00022989"/>
    </source>
</evidence>
<evidence type="ECO:0000256" key="1">
    <source>
        <dbReference type="ARBA" id="ARBA00004651"/>
    </source>
</evidence>
<accession>A0A386Z9F5</accession>
<evidence type="ECO:0000313" key="11">
    <source>
        <dbReference type="Proteomes" id="UP000267164"/>
    </source>
</evidence>
<dbReference type="PANTHER" id="PTHR42810">
    <property type="entry name" value="PURINE PERMEASE C1399.01C-RELATED"/>
    <property type="match status" value="1"/>
</dbReference>
<evidence type="ECO:0000256" key="2">
    <source>
        <dbReference type="ARBA" id="ARBA00008821"/>
    </source>
</evidence>
<dbReference type="InterPro" id="IPR006042">
    <property type="entry name" value="Xan_ur_permease"/>
</dbReference>
<dbReference type="NCBIfam" id="TIGR00801">
    <property type="entry name" value="ncs2"/>
    <property type="match status" value="1"/>
</dbReference>
<keyword evidence="4" id="KW-1003">Cell membrane</keyword>
<feature type="transmembrane region" description="Helical" evidence="9">
    <location>
        <begin position="341"/>
        <end position="364"/>
    </location>
</feature>
<dbReference type="KEGG" id="nyu:D7D52_10285"/>
<dbReference type="Pfam" id="PF00860">
    <property type="entry name" value="Xan_ur_permease"/>
    <property type="match status" value="1"/>
</dbReference>
<keyword evidence="3" id="KW-0813">Transport</keyword>
<protein>
    <submittedName>
        <fullName evidence="10">Purine permease</fullName>
    </submittedName>
</protein>
<evidence type="ECO:0000256" key="7">
    <source>
        <dbReference type="ARBA" id="ARBA00023136"/>
    </source>
</evidence>
<dbReference type="Proteomes" id="UP000267164">
    <property type="component" value="Chromosome"/>
</dbReference>
<keyword evidence="6 9" id="KW-1133">Transmembrane helix</keyword>
<feature type="transmembrane region" description="Helical" evidence="9">
    <location>
        <begin position="191"/>
        <end position="211"/>
    </location>
</feature>
<feature type="transmembrane region" description="Helical" evidence="9">
    <location>
        <begin position="128"/>
        <end position="148"/>
    </location>
</feature>
<evidence type="ECO:0000256" key="5">
    <source>
        <dbReference type="ARBA" id="ARBA00022692"/>
    </source>
</evidence>
<sequence>MRFSRPSRKPDLGDADTVPKPPPHPVDEVPPPPRLALLGLQHLAIMYAGAVAVPLLVGGALKLSTHTIGLLVNADLLVSGIVTVIQAVGIGKILGVRLPVVAGATFTVVSPMILIAQEFGGGEAGLPTVYGAILVSGVFGLLIARFFATVVRFFPPLVSGCVICVIGLSLIGADAGLIAGDDPKSADYGQISHIALAGLVIALIVVIHRFARGLISQLAVLISMAIGTLVAVPMHLVDMSNVGSSAWFGISKPFLFGAPEFHIGAIISMCVVMLVTFTESTADMVAVAEMVDKELEPADLSRGLAADGLSAVLAGFMNSFPDTAFAENVGLVGLTGVRSRWVVAACGGMLVALGLVPKVGSVVAALPGPVVGGAATVMFAMVTAVGLRVLHKVQFEGTNNMLIIAVTLSVALLPAVAPNIYTKFPTNFQMIASSPITSAVIVVFVLNLVFNHWGAGTRREVTAPPHTDSPADDIGSRRPVE</sequence>
<evidence type="ECO:0000256" key="4">
    <source>
        <dbReference type="ARBA" id="ARBA00022475"/>
    </source>
</evidence>
<dbReference type="EMBL" id="CP032568">
    <property type="protein sequence ID" value="AYF74186.1"/>
    <property type="molecule type" value="Genomic_DNA"/>
</dbReference>
<dbReference type="PROSITE" id="PS01116">
    <property type="entry name" value="XANTH_URACIL_PERMASE"/>
    <property type="match status" value="1"/>
</dbReference>
<feature type="transmembrane region" description="Helical" evidence="9">
    <location>
        <begin position="427"/>
        <end position="450"/>
    </location>
</feature>
<dbReference type="OrthoDB" id="9805749at2"/>
<feature type="region of interest" description="Disordered" evidence="8">
    <location>
        <begin position="1"/>
        <end position="30"/>
    </location>
</feature>
<reference evidence="10 11" key="1">
    <citation type="submission" date="2018-09" db="EMBL/GenBank/DDBJ databases">
        <title>Nocardia yunnanensis sp. nov., an actinomycete isolated from a soil sample.</title>
        <authorList>
            <person name="Zhang J."/>
        </authorList>
    </citation>
    <scope>NUCLEOTIDE SEQUENCE [LARGE SCALE GENOMIC DNA]</scope>
    <source>
        <strain evidence="10 11">CFHS0054</strain>
    </source>
</reference>
<feature type="region of interest" description="Disordered" evidence="8">
    <location>
        <begin position="459"/>
        <end position="481"/>
    </location>
</feature>
<dbReference type="NCBIfam" id="NF037981">
    <property type="entry name" value="NCS2_1"/>
    <property type="match status" value="1"/>
</dbReference>
<evidence type="ECO:0000256" key="9">
    <source>
        <dbReference type="SAM" id="Phobius"/>
    </source>
</evidence>
<keyword evidence="7 9" id="KW-0472">Membrane</keyword>
<dbReference type="InterPro" id="IPR017588">
    <property type="entry name" value="UacT-like"/>
</dbReference>
<name>A0A386Z9F5_9NOCA</name>
<dbReference type="NCBIfam" id="TIGR03173">
    <property type="entry name" value="pbuX"/>
    <property type="match status" value="1"/>
</dbReference>
<feature type="transmembrane region" description="Helical" evidence="9">
    <location>
        <begin position="157"/>
        <end position="179"/>
    </location>
</feature>
<evidence type="ECO:0000313" key="10">
    <source>
        <dbReference type="EMBL" id="AYF74186.1"/>
    </source>
</evidence>
<feature type="transmembrane region" description="Helical" evidence="9">
    <location>
        <begin position="370"/>
        <end position="390"/>
    </location>
</feature>
<organism evidence="10 11">
    <name type="scientific">Nocardia yunnanensis</name>
    <dbReference type="NCBI Taxonomy" id="2382165"/>
    <lineage>
        <taxon>Bacteria</taxon>
        <taxon>Bacillati</taxon>
        <taxon>Actinomycetota</taxon>
        <taxon>Actinomycetes</taxon>
        <taxon>Mycobacteriales</taxon>
        <taxon>Nocardiaceae</taxon>
        <taxon>Nocardia</taxon>
    </lineage>
</organism>
<comment type="subcellular location">
    <subcellularLocation>
        <location evidence="1">Cell membrane</location>
        <topology evidence="1">Multi-pass membrane protein</topology>
    </subcellularLocation>
</comment>
<feature type="transmembrane region" description="Helical" evidence="9">
    <location>
        <begin position="218"/>
        <end position="236"/>
    </location>
</feature>
<feature type="transmembrane region" description="Helical" evidence="9">
    <location>
        <begin position="96"/>
        <end position="116"/>
    </location>
</feature>